<protein>
    <submittedName>
        <fullName evidence="1">Uncharacterized protein</fullName>
    </submittedName>
</protein>
<name>A0A4Q9PF26_9APHY</name>
<accession>A0A4Q9PF26</accession>
<dbReference type="EMBL" id="ML145294">
    <property type="protein sequence ID" value="TBU51672.1"/>
    <property type="molecule type" value="Genomic_DNA"/>
</dbReference>
<sequence length="167" mass="18108">MQSVSKSFVESVTKLRPKLEAEGLLRHQNAAPLRVLLAALKARKARTSFKLVKGRKGNTALESAFSLATEATRKAAPDTVNVGVDPVWKLSGANLVVMSQGLAYRAIKSAQAAKLKPRAQTNVNMTNIIDDVESAFGVRVSTADVWRSIRSKHIDKLGAVKTKIRSD</sequence>
<organism evidence="1 2">
    <name type="scientific">Dichomitus squalens</name>
    <dbReference type="NCBI Taxonomy" id="114155"/>
    <lineage>
        <taxon>Eukaryota</taxon>
        <taxon>Fungi</taxon>
        <taxon>Dikarya</taxon>
        <taxon>Basidiomycota</taxon>
        <taxon>Agaricomycotina</taxon>
        <taxon>Agaricomycetes</taxon>
        <taxon>Polyporales</taxon>
        <taxon>Polyporaceae</taxon>
        <taxon>Dichomitus</taxon>
    </lineage>
</organism>
<reference evidence="1 2" key="1">
    <citation type="submission" date="2019-01" db="EMBL/GenBank/DDBJ databases">
        <title>Draft genome sequences of three monokaryotic isolates of the white-rot basidiomycete fungus Dichomitus squalens.</title>
        <authorList>
            <consortium name="DOE Joint Genome Institute"/>
            <person name="Lopez S.C."/>
            <person name="Andreopoulos B."/>
            <person name="Pangilinan J."/>
            <person name="Lipzen A."/>
            <person name="Riley R."/>
            <person name="Ahrendt S."/>
            <person name="Ng V."/>
            <person name="Barry K."/>
            <person name="Daum C."/>
            <person name="Grigoriev I.V."/>
            <person name="Hilden K.S."/>
            <person name="Makela M.R."/>
            <person name="de Vries R.P."/>
        </authorList>
    </citation>
    <scope>NUCLEOTIDE SEQUENCE [LARGE SCALE GENOMIC DNA]</scope>
    <source>
        <strain evidence="1 2">CBS 464.89</strain>
    </source>
</reference>
<evidence type="ECO:0000313" key="1">
    <source>
        <dbReference type="EMBL" id="TBU51672.1"/>
    </source>
</evidence>
<dbReference type="Proteomes" id="UP000292082">
    <property type="component" value="Unassembled WGS sequence"/>
</dbReference>
<proteinExistence type="predicted"/>
<keyword evidence="2" id="KW-1185">Reference proteome</keyword>
<dbReference type="AlphaFoldDB" id="A0A4Q9PF26"/>
<gene>
    <name evidence="1" type="ORF">BD310DRAFT_833776</name>
</gene>
<evidence type="ECO:0000313" key="2">
    <source>
        <dbReference type="Proteomes" id="UP000292082"/>
    </source>
</evidence>